<organism evidence="1">
    <name type="scientific">marine sediment metagenome</name>
    <dbReference type="NCBI Taxonomy" id="412755"/>
    <lineage>
        <taxon>unclassified sequences</taxon>
        <taxon>metagenomes</taxon>
        <taxon>ecological metagenomes</taxon>
    </lineage>
</organism>
<feature type="non-terminal residue" evidence="1">
    <location>
        <position position="1"/>
    </location>
</feature>
<comment type="caution">
    <text evidence="1">The sequence shown here is derived from an EMBL/GenBank/DDBJ whole genome shotgun (WGS) entry which is preliminary data.</text>
</comment>
<name>X1HAY5_9ZZZZ</name>
<protein>
    <submittedName>
        <fullName evidence="1">Uncharacterized protein</fullName>
    </submittedName>
</protein>
<proteinExistence type="predicted"/>
<accession>X1HAY5</accession>
<sequence length="59" mass="6448">RITNLPKGEGPQKAFTMEDTHGCSCLQILEEMGGEMTGHYNFGCSISIIEDFIASTQLP</sequence>
<dbReference type="AlphaFoldDB" id="X1HAY5"/>
<evidence type="ECO:0000313" key="1">
    <source>
        <dbReference type="EMBL" id="GAH66537.1"/>
    </source>
</evidence>
<dbReference type="EMBL" id="BARU01026763">
    <property type="protein sequence ID" value="GAH66537.1"/>
    <property type="molecule type" value="Genomic_DNA"/>
</dbReference>
<reference evidence="1" key="1">
    <citation type="journal article" date="2014" name="Front. Microbiol.">
        <title>High frequency of phylogenetically diverse reductive dehalogenase-homologous genes in deep subseafloor sedimentary metagenomes.</title>
        <authorList>
            <person name="Kawai M."/>
            <person name="Futagami T."/>
            <person name="Toyoda A."/>
            <person name="Takaki Y."/>
            <person name="Nishi S."/>
            <person name="Hori S."/>
            <person name="Arai W."/>
            <person name="Tsubouchi T."/>
            <person name="Morono Y."/>
            <person name="Uchiyama I."/>
            <person name="Ito T."/>
            <person name="Fujiyama A."/>
            <person name="Inagaki F."/>
            <person name="Takami H."/>
        </authorList>
    </citation>
    <scope>NUCLEOTIDE SEQUENCE</scope>
    <source>
        <strain evidence="1">Expedition CK06-06</strain>
    </source>
</reference>
<gene>
    <name evidence="1" type="ORF">S03H2_42958</name>
</gene>